<dbReference type="Proteomes" id="UP000477651">
    <property type="component" value="Unassembled WGS sequence"/>
</dbReference>
<dbReference type="RefSeq" id="WP_163764098.1">
    <property type="nucleotide sequence ID" value="NZ_JAAGYR010000005.1"/>
</dbReference>
<dbReference type="Gene3D" id="3.10.450.50">
    <property type="match status" value="1"/>
</dbReference>
<accession>A0A6L9Y5D3</accession>
<sequence>MLNTVKAYFSTLAAGDIEGFASLLADDIVWHQPGHNQFSGDHKGKADVLKMLGGMVEYTHGTLKVVLDGEIMLNGNLAACPVRFSGNNGTKNVDLTGIDLLEIQNGKITQVWLFSAGGGAEDEFWG</sequence>
<evidence type="ECO:0000259" key="1">
    <source>
        <dbReference type="Pfam" id="PF12680"/>
    </source>
</evidence>
<feature type="domain" description="SnoaL-like" evidence="1">
    <location>
        <begin position="5"/>
        <end position="110"/>
    </location>
</feature>
<keyword evidence="3" id="KW-1185">Reference proteome</keyword>
<evidence type="ECO:0000313" key="3">
    <source>
        <dbReference type="Proteomes" id="UP000477651"/>
    </source>
</evidence>
<dbReference type="InterPro" id="IPR037401">
    <property type="entry name" value="SnoaL-like"/>
</dbReference>
<reference evidence="2 3" key="1">
    <citation type="submission" date="2020-02" db="EMBL/GenBank/DDBJ databases">
        <title>Pelistega sp. NLN82 were isolated from wild rodents of the Hainan Island.</title>
        <authorList>
            <person name="Niu N."/>
            <person name="Zhou J."/>
        </authorList>
    </citation>
    <scope>NUCLEOTIDE SEQUENCE [LARGE SCALE GENOMIC DNA]</scope>
    <source>
        <strain evidence="2 3">NLN82</strain>
    </source>
</reference>
<dbReference type="AlphaFoldDB" id="A0A6L9Y5D3"/>
<dbReference type="InterPro" id="IPR032710">
    <property type="entry name" value="NTF2-like_dom_sf"/>
</dbReference>
<gene>
    <name evidence="2" type="ORF">F9B74_03670</name>
</gene>
<organism evidence="2 3">
    <name type="scientific">Pelistega ratti</name>
    <dbReference type="NCBI Taxonomy" id="2652177"/>
    <lineage>
        <taxon>Bacteria</taxon>
        <taxon>Pseudomonadati</taxon>
        <taxon>Pseudomonadota</taxon>
        <taxon>Betaproteobacteria</taxon>
        <taxon>Burkholderiales</taxon>
        <taxon>Alcaligenaceae</taxon>
        <taxon>Pelistega</taxon>
    </lineage>
</organism>
<evidence type="ECO:0000313" key="2">
    <source>
        <dbReference type="EMBL" id="NEN75425.1"/>
    </source>
</evidence>
<proteinExistence type="predicted"/>
<dbReference type="SUPFAM" id="SSF54427">
    <property type="entry name" value="NTF2-like"/>
    <property type="match status" value="1"/>
</dbReference>
<name>A0A6L9Y5D3_9BURK</name>
<protein>
    <submittedName>
        <fullName evidence="2">Nuclear transport factor 2 family protein</fullName>
    </submittedName>
</protein>
<comment type="caution">
    <text evidence="2">The sequence shown here is derived from an EMBL/GenBank/DDBJ whole genome shotgun (WGS) entry which is preliminary data.</text>
</comment>
<dbReference type="CDD" id="cd00531">
    <property type="entry name" value="NTF2_like"/>
    <property type="match status" value="1"/>
</dbReference>
<dbReference type="Pfam" id="PF12680">
    <property type="entry name" value="SnoaL_2"/>
    <property type="match status" value="1"/>
</dbReference>
<dbReference type="EMBL" id="JAAGYR010000005">
    <property type="protein sequence ID" value="NEN75425.1"/>
    <property type="molecule type" value="Genomic_DNA"/>
</dbReference>